<keyword evidence="2 4" id="KW-0396">Initiation factor</keyword>
<dbReference type="Pfam" id="PF05198">
    <property type="entry name" value="IF3_N"/>
    <property type="match status" value="1"/>
</dbReference>
<dbReference type="InterPro" id="IPR019814">
    <property type="entry name" value="Translation_initiation_fac_3_N"/>
</dbReference>
<proteinExistence type="inferred from homology"/>
<dbReference type="Gene3D" id="3.10.20.80">
    <property type="entry name" value="Translation initiation factor 3 (IF-3), N-terminal domain"/>
    <property type="match status" value="1"/>
</dbReference>
<evidence type="ECO:0000259" key="7">
    <source>
        <dbReference type="Pfam" id="PF05198"/>
    </source>
</evidence>
<dbReference type="FunFam" id="3.10.20.80:FF:000001">
    <property type="entry name" value="Translation initiation factor IF-3"/>
    <property type="match status" value="1"/>
</dbReference>
<evidence type="ECO:0000256" key="3">
    <source>
        <dbReference type="ARBA" id="ARBA00022917"/>
    </source>
</evidence>
<dbReference type="FunFam" id="3.30.110.10:FF:000001">
    <property type="entry name" value="Translation initiation factor IF-3"/>
    <property type="match status" value="1"/>
</dbReference>
<sequence length="170" mass="19605">MSKNLRINEMIRASEVRVIGAEGNQVGILPLNAALEMAWEDGLDLVEVAPQETPPVCKIMDYGKFKYKQSKKVHEAKKRQRTLQIKELKLGPKMEEHDYQFKMKHAQHFLEEGNKVKFSVFFRGREIMHSHLGKNLLERLAQDLSEIGTIEQDARMEGRNFTMIIAPKGQ</sequence>
<evidence type="ECO:0000256" key="2">
    <source>
        <dbReference type="ARBA" id="ARBA00022540"/>
    </source>
</evidence>
<dbReference type="PANTHER" id="PTHR10938:SF0">
    <property type="entry name" value="TRANSLATION INITIATION FACTOR IF-3, MITOCHONDRIAL"/>
    <property type="match status" value="1"/>
</dbReference>
<evidence type="ECO:0000259" key="6">
    <source>
        <dbReference type="Pfam" id="PF00707"/>
    </source>
</evidence>
<dbReference type="GO" id="GO:0005829">
    <property type="term" value="C:cytosol"/>
    <property type="evidence" value="ECO:0007669"/>
    <property type="project" value="TreeGrafter"/>
</dbReference>
<evidence type="ECO:0000313" key="9">
    <source>
        <dbReference type="Proteomes" id="UP000769766"/>
    </source>
</evidence>
<name>A0A932CQT9_UNCTE</name>
<dbReference type="SUPFAM" id="SSF54364">
    <property type="entry name" value="Translation initiation factor IF3, N-terminal domain"/>
    <property type="match status" value="1"/>
</dbReference>
<dbReference type="GO" id="GO:0032790">
    <property type="term" value="P:ribosome disassembly"/>
    <property type="evidence" value="ECO:0007669"/>
    <property type="project" value="TreeGrafter"/>
</dbReference>
<comment type="subcellular location">
    <subcellularLocation>
        <location evidence="4">Cytoplasm</location>
    </subcellularLocation>
</comment>
<dbReference type="GO" id="GO:0043022">
    <property type="term" value="F:ribosome binding"/>
    <property type="evidence" value="ECO:0007669"/>
    <property type="project" value="UniProtKB-ARBA"/>
</dbReference>
<reference evidence="8" key="1">
    <citation type="submission" date="2020-07" db="EMBL/GenBank/DDBJ databases">
        <title>Huge and variable diversity of episymbiotic CPR bacteria and DPANN archaea in groundwater ecosystems.</title>
        <authorList>
            <person name="He C.Y."/>
            <person name="Keren R."/>
            <person name="Whittaker M."/>
            <person name="Farag I.F."/>
            <person name="Doudna J."/>
            <person name="Cate J.H.D."/>
            <person name="Banfield J.F."/>
        </authorList>
    </citation>
    <scope>NUCLEOTIDE SEQUENCE</scope>
    <source>
        <strain evidence="8">NC_groundwater_672_Ag_B-0.1um_62_36</strain>
    </source>
</reference>
<evidence type="ECO:0000256" key="4">
    <source>
        <dbReference type="HAMAP-Rule" id="MF_00080"/>
    </source>
</evidence>
<dbReference type="AlphaFoldDB" id="A0A932CQT9"/>
<keyword evidence="4" id="KW-0963">Cytoplasm</keyword>
<dbReference type="Pfam" id="PF00707">
    <property type="entry name" value="IF3_C"/>
    <property type="match status" value="1"/>
</dbReference>
<dbReference type="Gene3D" id="3.30.110.10">
    <property type="entry name" value="Translation initiation factor 3 (IF-3), C-terminal domain"/>
    <property type="match status" value="1"/>
</dbReference>
<feature type="domain" description="Translation initiation factor 3 C-terminal" evidence="6">
    <location>
        <begin position="84"/>
        <end position="168"/>
    </location>
</feature>
<comment type="function">
    <text evidence="4">IF-3 binds to the 30S ribosomal subunit and shifts the equilibrium between 70S ribosomes and their 50S and 30S subunits in favor of the free subunits, thus enhancing the availability of 30S subunits on which protein synthesis initiation begins.</text>
</comment>
<evidence type="ECO:0000256" key="5">
    <source>
        <dbReference type="NCBIfam" id="TIGR00168"/>
    </source>
</evidence>
<dbReference type="InterPro" id="IPR036788">
    <property type="entry name" value="T_IF-3_C_sf"/>
</dbReference>
<dbReference type="InterPro" id="IPR019815">
    <property type="entry name" value="Translation_initiation_fac_3_C"/>
</dbReference>
<dbReference type="SUPFAM" id="SSF55200">
    <property type="entry name" value="Translation initiation factor IF3, C-terminal domain"/>
    <property type="match status" value="1"/>
</dbReference>
<feature type="domain" description="Translation initiation factor 3 N-terminal" evidence="7">
    <location>
        <begin position="7"/>
        <end position="76"/>
    </location>
</feature>
<gene>
    <name evidence="4" type="primary">infC</name>
    <name evidence="8" type="ORF">HYY20_13325</name>
</gene>
<dbReference type="EMBL" id="JACPRF010000408">
    <property type="protein sequence ID" value="MBI2877850.1"/>
    <property type="molecule type" value="Genomic_DNA"/>
</dbReference>
<organism evidence="8 9">
    <name type="scientific">Tectimicrobiota bacterium</name>
    <dbReference type="NCBI Taxonomy" id="2528274"/>
    <lineage>
        <taxon>Bacteria</taxon>
        <taxon>Pseudomonadati</taxon>
        <taxon>Nitrospinota/Tectimicrobiota group</taxon>
        <taxon>Candidatus Tectimicrobiota</taxon>
    </lineage>
</organism>
<evidence type="ECO:0000256" key="1">
    <source>
        <dbReference type="ARBA" id="ARBA00005439"/>
    </source>
</evidence>
<dbReference type="HAMAP" id="MF_00080">
    <property type="entry name" value="IF_3"/>
    <property type="match status" value="1"/>
</dbReference>
<evidence type="ECO:0000313" key="8">
    <source>
        <dbReference type="EMBL" id="MBI2877850.1"/>
    </source>
</evidence>
<accession>A0A932CQT9</accession>
<keyword evidence="3 4" id="KW-0648">Protein biosynthesis</keyword>
<dbReference type="InterPro" id="IPR001288">
    <property type="entry name" value="Translation_initiation_fac_3"/>
</dbReference>
<dbReference type="Proteomes" id="UP000769766">
    <property type="component" value="Unassembled WGS sequence"/>
</dbReference>
<dbReference type="PANTHER" id="PTHR10938">
    <property type="entry name" value="TRANSLATION INITIATION FACTOR IF-3"/>
    <property type="match status" value="1"/>
</dbReference>
<comment type="caution">
    <text evidence="8">The sequence shown here is derived from an EMBL/GenBank/DDBJ whole genome shotgun (WGS) entry which is preliminary data.</text>
</comment>
<comment type="subunit">
    <text evidence="4">Monomer.</text>
</comment>
<dbReference type="GO" id="GO:0003743">
    <property type="term" value="F:translation initiation factor activity"/>
    <property type="evidence" value="ECO:0007669"/>
    <property type="project" value="UniProtKB-UniRule"/>
</dbReference>
<protein>
    <recommendedName>
        <fullName evidence="4 5">Translation initiation factor IF-3</fullName>
    </recommendedName>
</protein>
<dbReference type="NCBIfam" id="TIGR00168">
    <property type="entry name" value="infC"/>
    <property type="match status" value="1"/>
</dbReference>
<dbReference type="GO" id="GO:0016020">
    <property type="term" value="C:membrane"/>
    <property type="evidence" value="ECO:0007669"/>
    <property type="project" value="TreeGrafter"/>
</dbReference>
<comment type="similarity">
    <text evidence="1 4">Belongs to the IF-3 family.</text>
</comment>
<dbReference type="InterPro" id="IPR036787">
    <property type="entry name" value="T_IF-3_N_sf"/>
</dbReference>